<dbReference type="PANTHER" id="PTHR46796">
    <property type="entry name" value="HTH-TYPE TRANSCRIPTIONAL ACTIVATOR RHAS-RELATED"/>
    <property type="match status" value="1"/>
</dbReference>
<name>A0ABV9BFX2_9ACTN</name>
<dbReference type="SUPFAM" id="SSF46689">
    <property type="entry name" value="Homeodomain-like"/>
    <property type="match status" value="2"/>
</dbReference>
<sequence length="189" mass="20720">MPERDPHRRTRRRWGTADTGGTPGQEPLSSALLPYLRRAKDLIDRSYADPLDLATLAAEAGCSRFHFLRSFQAAFGETPGRYLTQRRIERARDLLRATNLTVAEICHLVGYSSVGSFSSRFSEVMGVPPTRYRERIAREGGPPPIPGCYLFMCARRTGGSGTQDRNPGDVTAGEPSIASDHSSPAEGNP</sequence>
<dbReference type="PROSITE" id="PS00041">
    <property type="entry name" value="HTH_ARAC_FAMILY_1"/>
    <property type="match status" value="1"/>
</dbReference>
<dbReference type="InterPro" id="IPR050204">
    <property type="entry name" value="AraC_XylS_family_regulators"/>
</dbReference>
<keyword evidence="7" id="KW-1185">Reference proteome</keyword>
<proteinExistence type="predicted"/>
<gene>
    <name evidence="6" type="ORF">ACFPEN_08225</name>
</gene>
<accession>A0ABV9BFX2</accession>
<organism evidence="6 7">
    <name type="scientific">Streptomyces ehimensis</name>
    <dbReference type="NCBI Taxonomy" id="68195"/>
    <lineage>
        <taxon>Bacteria</taxon>
        <taxon>Bacillati</taxon>
        <taxon>Actinomycetota</taxon>
        <taxon>Actinomycetes</taxon>
        <taxon>Kitasatosporales</taxon>
        <taxon>Streptomycetaceae</taxon>
        <taxon>Streptomyces</taxon>
    </lineage>
</organism>
<evidence type="ECO:0000256" key="2">
    <source>
        <dbReference type="ARBA" id="ARBA00023125"/>
    </source>
</evidence>
<keyword evidence="1" id="KW-0805">Transcription regulation</keyword>
<keyword evidence="2" id="KW-0238">DNA-binding</keyword>
<evidence type="ECO:0000313" key="7">
    <source>
        <dbReference type="Proteomes" id="UP001595990"/>
    </source>
</evidence>
<dbReference type="Gene3D" id="1.10.10.60">
    <property type="entry name" value="Homeodomain-like"/>
    <property type="match status" value="2"/>
</dbReference>
<protein>
    <submittedName>
        <fullName evidence="6">Helix-turn-helix domain-containing protein</fullName>
    </submittedName>
</protein>
<reference evidence="7" key="1">
    <citation type="journal article" date="2019" name="Int. J. Syst. Evol. Microbiol.">
        <title>The Global Catalogue of Microorganisms (GCM) 10K type strain sequencing project: providing services to taxonomists for standard genome sequencing and annotation.</title>
        <authorList>
            <consortium name="The Broad Institute Genomics Platform"/>
            <consortium name="The Broad Institute Genome Sequencing Center for Infectious Disease"/>
            <person name="Wu L."/>
            <person name="Ma J."/>
        </authorList>
    </citation>
    <scope>NUCLEOTIDE SEQUENCE [LARGE SCALE GENOMIC DNA]</scope>
    <source>
        <strain evidence="7">CECT 8064</strain>
    </source>
</reference>
<evidence type="ECO:0000256" key="4">
    <source>
        <dbReference type="SAM" id="MobiDB-lite"/>
    </source>
</evidence>
<feature type="domain" description="HTH araC/xylS-type" evidence="5">
    <location>
        <begin position="37"/>
        <end position="135"/>
    </location>
</feature>
<dbReference type="SMART" id="SM00342">
    <property type="entry name" value="HTH_ARAC"/>
    <property type="match status" value="1"/>
</dbReference>
<evidence type="ECO:0000256" key="3">
    <source>
        <dbReference type="ARBA" id="ARBA00023163"/>
    </source>
</evidence>
<dbReference type="InterPro" id="IPR018060">
    <property type="entry name" value="HTH_AraC"/>
</dbReference>
<keyword evidence="3" id="KW-0804">Transcription</keyword>
<dbReference type="PROSITE" id="PS01124">
    <property type="entry name" value="HTH_ARAC_FAMILY_2"/>
    <property type="match status" value="1"/>
</dbReference>
<dbReference type="RefSeq" id="WP_358216643.1">
    <property type="nucleotide sequence ID" value="NZ_JBHSFS010000003.1"/>
</dbReference>
<dbReference type="InterPro" id="IPR018062">
    <property type="entry name" value="HTH_AraC-typ_CS"/>
</dbReference>
<dbReference type="Proteomes" id="UP001595990">
    <property type="component" value="Unassembled WGS sequence"/>
</dbReference>
<dbReference type="InterPro" id="IPR009057">
    <property type="entry name" value="Homeodomain-like_sf"/>
</dbReference>
<evidence type="ECO:0000256" key="1">
    <source>
        <dbReference type="ARBA" id="ARBA00023015"/>
    </source>
</evidence>
<evidence type="ECO:0000259" key="5">
    <source>
        <dbReference type="PROSITE" id="PS01124"/>
    </source>
</evidence>
<comment type="caution">
    <text evidence="6">The sequence shown here is derived from an EMBL/GenBank/DDBJ whole genome shotgun (WGS) entry which is preliminary data.</text>
</comment>
<dbReference type="InterPro" id="IPR020449">
    <property type="entry name" value="Tscrpt_reg_AraC-type_HTH"/>
</dbReference>
<feature type="region of interest" description="Disordered" evidence="4">
    <location>
        <begin position="159"/>
        <end position="189"/>
    </location>
</feature>
<dbReference type="PRINTS" id="PR00032">
    <property type="entry name" value="HTHARAC"/>
</dbReference>
<dbReference type="EMBL" id="JBHSFS010000003">
    <property type="protein sequence ID" value="MFC4512921.1"/>
    <property type="molecule type" value="Genomic_DNA"/>
</dbReference>
<evidence type="ECO:0000313" key="6">
    <source>
        <dbReference type="EMBL" id="MFC4512921.1"/>
    </source>
</evidence>
<feature type="region of interest" description="Disordered" evidence="4">
    <location>
        <begin position="1"/>
        <end position="29"/>
    </location>
</feature>
<dbReference type="Pfam" id="PF12833">
    <property type="entry name" value="HTH_18"/>
    <property type="match status" value="1"/>
</dbReference>